<dbReference type="EMBL" id="AUZX01003828">
    <property type="protein sequence ID" value="EQD72830.1"/>
    <property type="molecule type" value="Genomic_DNA"/>
</dbReference>
<keyword evidence="1" id="KW-1133">Transmembrane helix</keyword>
<reference evidence="2" key="1">
    <citation type="submission" date="2013-08" db="EMBL/GenBank/DDBJ databases">
        <authorList>
            <person name="Mendez C."/>
            <person name="Richter M."/>
            <person name="Ferrer M."/>
            <person name="Sanchez J."/>
        </authorList>
    </citation>
    <scope>NUCLEOTIDE SEQUENCE</scope>
</reference>
<feature type="transmembrane region" description="Helical" evidence="1">
    <location>
        <begin position="35"/>
        <end position="56"/>
    </location>
</feature>
<gene>
    <name evidence="2" type="ORF">B1A_05255</name>
</gene>
<evidence type="ECO:0000313" key="2">
    <source>
        <dbReference type="EMBL" id="EQD72830.1"/>
    </source>
</evidence>
<keyword evidence="1" id="KW-0472">Membrane</keyword>
<dbReference type="AlphaFoldDB" id="T1CTL5"/>
<feature type="transmembrane region" description="Helical" evidence="1">
    <location>
        <begin position="68"/>
        <end position="87"/>
    </location>
</feature>
<reference evidence="2" key="2">
    <citation type="journal article" date="2014" name="ISME J.">
        <title>Microbial stratification in low pH oxic and suboxic macroscopic growths along an acid mine drainage.</title>
        <authorList>
            <person name="Mendez-Garcia C."/>
            <person name="Mesa V."/>
            <person name="Sprenger R.R."/>
            <person name="Richter M."/>
            <person name="Diez M.S."/>
            <person name="Solano J."/>
            <person name="Bargiela R."/>
            <person name="Golyshina O.V."/>
            <person name="Manteca A."/>
            <person name="Ramos J.L."/>
            <person name="Gallego J.R."/>
            <person name="Llorente I."/>
            <person name="Martins Dos Santos V.A."/>
            <person name="Jensen O.N."/>
            <person name="Pelaez A.I."/>
            <person name="Sanchez J."/>
            <person name="Ferrer M."/>
        </authorList>
    </citation>
    <scope>NUCLEOTIDE SEQUENCE</scope>
</reference>
<organism evidence="2">
    <name type="scientific">mine drainage metagenome</name>
    <dbReference type="NCBI Taxonomy" id="410659"/>
    <lineage>
        <taxon>unclassified sequences</taxon>
        <taxon>metagenomes</taxon>
        <taxon>ecological metagenomes</taxon>
    </lineage>
</organism>
<name>T1CTL5_9ZZZZ</name>
<protein>
    <submittedName>
        <fullName evidence="2">Membrane protein</fullName>
    </submittedName>
</protein>
<keyword evidence="1" id="KW-0812">Transmembrane</keyword>
<proteinExistence type="predicted"/>
<comment type="caution">
    <text evidence="2">The sequence shown here is derived from an EMBL/GenBank/DDBJ whole genome shotgun (WGS) entry which is preliminary data.</text>
</comment>
<evidence type="ECO:0000256" key="1">
    <source>
        <dbReference type="SAM" id="Phobius"/>
    </source>
</evidence>
<sequence>MNSFLIPALYGLSGLVGLAYEVLWVRMVTLQFGLSVFGVVITVAAFMAGLGLGALALSGYTFRRPLRLLAFLEVSVALFSALLPFLAPLKNVPFGRGFPIKAL</sequence>
<accession>T1CTL5</accession>